<protein>
    <submittedName>
        <fullName evidence="1">Uncharacterized protein</fullName>
    </submittedName>
</protein>
<dbReference type="EMBL" id="FRCZ01000006">
    <property type="protein sequence ID" value="SHN27144.1"/>
    <property type="molecule type" value="Genomic_DNA"/>
</dbReference>
<accession>A0A1M7Q9K5</accession>
<organism evidence="1 2">
    <name type="scientific">Gracilibacillus kekensis</name>
    <dbReference type="NCBI Taxonomy" id="1027249"/>
    <lineage>
        <taxon>Bacteria</taxon>
        <taxon>Bacillati</taxon>
        <taxon>Bacillota</taxon>
        <taxon>Bacilli</taxon>
        <taxon>Bacillales</taxon>
        <taxon>Bacillaceae</taxon>
        <taxon>Gracilibacillus</taxon>
    </lineage>
</organism>
<proteinExistence type="predicted"/>
<evidence type="ECO:0000313" key="2">
    <source>
        <dbReference type="Proteomes" id="UP000184184"/>
    </source>
</evidence>
<dbReference type="STRING" id="1027249.SAMN05216179_2935"/>
<sequence length="30" mass="3477">MITAEKKLLGGLTVEIYTRNDYQTHDIDTH</sequence>
<dbReference type="AlphaFoldDB" id="A0A1M7Q9K5"/>
<name>A0A1M7Q9K5_9BACI</name>
<dbReference type="Proteomes" id="UP000184184">
    <property type="component" value="Unassembled WGS sequence"/>
</dbReference>
<gene>
    <name evidence="1" type="ORF">SAMN05216179_2935</name>
</gene>
<keyword evidence="2" id="KW-1185">Reference proteome</keyword>
<reference evidence="1 2" key="1">
    <citation type="submission" date="2016-11" db="EMBL/GenBank/DDBJ databases">
        <authorList>
            <person name="Jaros S."/>
            <person name="Januszkiewicz K."/>
            <person name="Wedrychowicz H."/>
        </authorList>
    </citation>
    <scope>NUCLEOTIDE SEQUENCE [LARGE SCALE GENOMIC DNA]</scope>
    <source>
        <strain evidence="1 2">CGMCC 1.10681</strain>
    </source>
</reference>
<evidence type="ECO:0000313" key="1">
    <source>
        <dbReference type="EMBL" id="SHN27144.1"/>
    </source>
</evidence>